<evidence type="ECO:0000256" key="5">
    <source>
        <dbReference type="RuleBase" id="RU003345"/>
    </source>
</evidence>
<dbReference type="Pfam" id="PF00171">
    <property type="entry name" value="Aldedh"/>
    <property type="match status" value="1"/>
</dbReference>
<sequence>MFEYDLETLSGKHVSLEIEDRMYIDGEFVSSEETFENECPSTGEILADVPIATEDQVDQAVQAADRASQEWRELDVFERRERVEAFADFLLEHQDELTKLDVADNGSSISRMKFDTEKGARNLKYNAGLATELKGETIPTGPNNHNFTQREPYGVVAGIIPFNHPTMFVAEKVAPAIVAGNGIVVKPSEFTPLSALYIGRLIDECDLFPDGLINIVTGFGETGANLVEHDDVRLVSMVGSPATGKKIMQGASKNLSPVLLELGGKNPFIVYPDADMDRVLDGLKGAMALPWQGQSCGSGTRLLVHEDAYDDVVPPLIDRLESVTIGDPFDESNTMGSVVSEPQFEKVCKYIDIAKEEGADVLFGGETVDEYDRGYYLEPTVFEVEPDMTIAHEETFGPVLSVMTWSEYDEMIEIANSTDYGLTASVWTNDLNTAHRAADDIESGYIWINQHGRHYIGAPFGGYKQSGIGNKEDISELLDHTRVKNINIEFSDDLTLAGGN</sequence>
<protein>
    <submittedName>
        <fullName evidence="7">Aldehyde dehydrogenase family protein</fullName>
    </submittedName>
</protein>
<dbReference type="Gene3D" id="3.40.309.10">
    <property type="entry name" value="Aldehyde Dehydrogenase, Chain A, domain 2"/>
    <property type="match status" value="1"/>
</dbReference>
<dbReference type="InterPro" id="IPR016163">
    <property type="entry name" value="Ald_DH_C"/>
</dbReference>
<evidence type="ECO:0000256" key="2">
    <source>
        <dbReference type="ARBA" id="ARBA00011881"/>
    </source>
</evidence>
<dbReference type="Proteomes" id="UP000324104">
    <property type="component" value="Unassembled WGS sequence"/>
</dbReference>
<evidence type="ECO:0000256" key="3">
    <source>
        <dbReference type="ARBA" id="ARBA00023002"/>
    </source>
</evidence>
<dbReference type="SUPFAM" id="SSF53720">
    <property type="entry name" value="ALDH-like"/>
    <property type="match status" value="1"/>
</dbReference>
<proteinExistence type="inferred from homology"/>
<dbReference type="FunFam" id="3.40.605.10:FF:000007">
    <property type="entry name" value="NAD/NADP-dependent betaine aldehyde dehydrogenase"/>
    <property type="match status" value="1"/>
</dbReference>
<evidence type="ECO:0000313" key="8">
    <source>
        <dbReference type="Proteomes" id="UP000324104"/>
    </source>
</evidence>
<gene>
    <name evidence="7" type="ORF">FYC77_07340</name>
</gene>
<comment type="similarity">
    <text evidence="1 5">Belongs to the aldehyde dehydrogenase family.</text>
</comment>
<feature type="domain" description="Aldehyde dehydrogenase" evidence="6">
    <location>
        <begin position="30"/>
        <end position="485"/>
    </location>
</feature>
<accession>A0A5D5ANJ2</accession>
<dbReference type="InterPro" id="IPR016162">
    <property type="entry name" value="Ald_DH_N"/>
</dbReference>
<dbReference type="PROSITE" id="PS00687">
    <property type="entry name" value="ALDEHYDE_DEHYDR_GLU"/>
    <property type="match status" value="1"/>
</dbReference>
<dbReference type="AlphaFoldDB" id="A0A5D5ANJ2"/>
<comment type="subunit">
    <text evidence="2">Homotetramer.</text>
</comment>
<name>A0A5D5ANJ2_9EURY</name>
<evidence type="ECO:0000256" key="1">
    <source>
        <dbReference type="ARBA" id="ARBA00009986"/>
    </source>
</evidence>
<comment type="caution">
    <text evidence="7">The sequence shown here is derived from an EMBL/GenBank/DDBJ whole genome shotgun (WGS) entry which is preliminary data.</text>
</comment>
<dbReference type="Gene3D" id="3.40.605.10">
    <property type="entry name" value="Aldehyde Dehydrogenase, Chain A, domain 1"/>
    <property type="match status" value="1"/>
</dbReference>
<feature type="active site" evidence="4">
    <location>
        <position position="261"/>
    </location>
</feature>
<dbReference type="InterPro" id="IPR016161">
    <property type="entry name" value="Ald_DH/histidinol_DH"/>
</dbReference>
<dbReference type="FunFam" id="3.40.309.10:FF:000012">
    <property type="entry name" value="Betaine aldehyde dehydrogenase"/>
    <property type="match status" value="1"/>
</dbReference>
<evidence type="ECO:0000256" key="4">
    <source>
        <dbReference type="PROSITE-ProRule" id="PRU10007"/>
    </source>
</evidence>
<dbReference type="RefSeq" id="WP_149080860.1">
    <property type="nucleotide sequence ID" value="NZ_VTAW01000007.1"/>
</dbReference>
<dbReference type="PANTHER" id="PTHR11699">
    <property type="entry name" value="ALDEHYDE DEHYDROGENASE-RELATED"/>
    <property type="match status" value="1"/>
</dbReference>
<keyword evidence="3 5" id="KW-0560">Oxidoreductase</keyword>
<dbReference type="EMBL" id="VTAW01000007">
    <property type="protein sequence ID" value="TYT62573.1"/>
    <property type="molecule type" value="Genomic_DNA"/>
</dbReference>
<dbReference type="InterPro" id="IPR015590">
    <property type="entry name" value="Aldehyde_DH_dom"/>
</dbReference>
<reference evidence="7 8" key="1">
    <citation type="submission" date="2019-08" db="EMBL/GenBank/DDBJ databases">
        <title>Archaea genome.</title>
        <authorList>
            <person name="Kajale S."/>
            <person name="Shouche Y."/>
            <person name="Deshpande N."/>
            <person name="Sharma A."/>
        </authorList>
    </citation>
    <scope>NUCLEOTIDE SEQUENCE [LARGE SCALE GENOMIC DNA]</scope>
    <source>
        <strain evidence="7 8">ESP3B_9</strain>
    </source>
</reference>
<evidence type="ECO:0000313" key="7">
    <source>
        <dbReference type="EMBL" id="TYT62573.1"/>
    </source>
</evidence>
<keyword evidence="8" id="KW-1185">Reference proteome</keyword>
<evidence type="ECO:0000259" key="6">
    <source>
        <dbReference type="Pfam" id="PF00171"/>
    </source>
</evidence>
<dbReference type="InterPro" id="IPR029510">
    <property type="entry name" value="Ald_DH_CS_GLU"/>
</dbReference>
<dbReference type="GO" id="GO:0016620">
    <property type="term" value="F:oxidoreductase activity, acting on the aldehyde or oxo group of donors, NAD or NADP as acceptor"/>
    <property type="evidence" value="ECO:0007669"/>
    <property type="project" value="InterPro"/>
</dbReference>
<organism evidence="7 8">
    <name type="scientific">Natrialba swarupiae</name>
    <dbReference type="NCBI Taxonomy" id="2448032"/>
    <lineage>
        <taxon>Archaea</taxon>
        <taxon>Methanobacteriati</taxon>
        <taxon>Methanobacteriota</taxon>
        <taxon>Stenosarchaea group</taxon>
        <taxon>Halobacteria</taxon>
        <taxon>Halobacteriales</taxon>
        <taxon>Natrialbaceae</taxon>
        <taxon>Natrialba</taxon>
    </lineage>
</organism>